<feature type="region of interest" description="Disordered" evidence="2">
    <location>
        <begin position="15"/>
        <end position="50"/>
    </location>
</feature>
<organism evidence="5 6">
    <name type="scientific">[Candida] railenensis</name>
    <dbReference type="NCBI Taxonomy" id="45579"/>
    <lineage>
        <taxon>Eukaryota</taxon>
        <taxon>Fungi</taxon>
        <taxon>Dikarya</taxon>
        <taxon>Ascomycota</taxon>
        <taxon>Saccharomycotina</taxon>
        <taxon>Pichiomycetes</taxon>
        <taxon>Debaryomycetaceae</taxon>
        <taxon>Kurtzmaniella</taxon>
    </lineage>
</organism>
<keyword evidence="1" id="KW-0175">Coiled coil</keyword>
<reference evidence="5" key="1">
    <citation type="submission" date="2022-03" db="EMBL/GenBank/DDBJ databases">
        <authorList>
            <person name="Legras J.-L."/>
            <person name="Devillers H."/>
            <person name="Grondin C."/>
        </authorList>
    </citation>
    <scope>NUCLEOTIDE SEQUENCE</scope>
    <source>
        <strain evidence="5">CLIB 1423</strain>
    </source>
</reference>
<feature type="compositionally biased region" description="Low complexity" evidence="2">
    <location>
        <begin position="91"/>
        <end position="100"/>
    </location>
</feature>
<feature type="coiled-coil region" evidence="1">
    <location>
        <begin position="778"/>
        <end position="812"/>
    </location>
</feature>
<dbReference type="GO" id="GO:0110085">
    <property type="term" value="C:mitotic actomyosin contractile ring"/>
    <property type="evidence" value="ECO:0007669"/>
    <property type="project" value="TreeGrafter"/>
</dbReference>
<evidence type="ECO:0000259" key="4">
    <source>
        <dbReference type="PROSITE" id="PS50021"/>
    </source>
</evidence>
<dbReference type="InterPro" id="IPR001715">
    <property type="entry name" value="CH_dom"/>
</dbReference>
<dbReference type="PROSITE" id="PS50021">
    <property type="entry name" value="CH"/>
    <property type="match status" value="1"/>
</dbReference>
<dbReference type="Gene3D" id="1.10.506.10">
    <property type="entry name" value="GTPase Activation - p120gap, domain 1"/>
    <property type="match status" value="1"/>
</dbReference>
<feature type="domain" description="Ras-GAP" evidence="3">
    <location>
        <begin position="982"/>
        <end position="1123"/>
    </location>
</feature>
<dbReference type="Gene3D" id="1.10.418.10">
    <property type="entry name" value="Calponin-like domain"/>
    <property type="match status" value="1"/>
</dbReference>
<evidence type="ECO:0000259" key="3">
    <source>
        <dbReference type="PROSITE" id="PS50018"/>
    </source>
</evidence>
<dbReference type="SMART" id="SM00033">
    <property type="entry name" value="CH"/>
    <property type="match status" value="1"/>
</dbReference>
<evidence type="ECO:0000313" key="5">
    <source>
        <dbReference type="EMBL" id="CAH2355949.1"/>
    </source>
</evidence>
<dbReference type="CDD" id="cd21206">
    <property type="entry name" value="CH_IQGAP"/>
    <property type="match status" value="1"/>
</dbReference>
<feature type="region of interest" description="Disordered" evidence="2">
    <location>
        <begin position="82"/>
        <end position="109"/>
    </location>
</feature>
<feature type="domain" description="Calponin-homology (CH)" evidence="4">
    <location>
        <begin position="154"/>
        <end position="261"/>
    </location>
</feature>
<dbReference type="SUPFAM" id="SSF47576">
    <property type="entry name" value="Calponin-homology domain, CH-domain"/>
    <property type="match status" value="1"/>
</dbReference>
<evidence type="ECO:0000256" key="2">
    <source>
        <dbReference type="SAM" id="MobiDB-lite"/>
    </source>
</evidence>
<dbReference type="PANTHER" id="PTHR14149">
    <property type="entry name" value="RAS GTPASE-ACTIVATING PROTEIN WITH IQ MOTIF"/>
    <property type="match status" value="1"/>
</dbReference>
<evidence type="ECO:0000256" key="1">
    <source>
        <dbReference type="SAM" id="Coils"/>
    </source>
</evidence>
<dbReference type="OrthoDB" id="775356at2759"/>
<dbReference type="InterPro" id="IPR000593">
    <property type="entry name" value="RasGAP_C"/>
</dbReference>
<dbReference type="CDD" id="cd12206">
    <property type="entry name" value="RasGAP_IQGAP_related"/>
    <property type="match status" value="1"/>
</dbReference>
<feature type="region of interest" description="Disordered" evidence="2">
    <location>
        <begin position="55"/>
        <end position="74"/>
    </location>
</feature>
<dbReference type="PROSITE" id="PS50096">
    <property type="entry name" value="IQ"/>
    <property type="match status" value="1"/>
</dbReference>
<dbReference type="Pfam" id="PF03836">
    <property type="entry name" value="RasGAP_C"/>
    <property type="match status" value="1"/>
</dbReference>
<dbReference type="GO" id="GO:1903479">
    <property type="term" value="P:mitotic actomyosin contractile ring assembly actin filament organization"/>
    <property type="evidence" value="ECO:0007669"/>
    <property type="project" value="TreeGrafter"/>
</dbReference>
<comment type="caution">
    <text evidence="5">The sequence shown here is derived from an EMBL/GenBank/DDBJ whole genome shotgun (WGS) entry which is preliminary data.</text>
</comment>
<dbReference type="InterPro" id="IPR008936">
    <property type="entry name" value="Rho_GTPase_activation_prot"/>
</dbReference>
<dbReference type="Pfam" id="PF00307">
    <property type="entry name" value="CH"/>
    <property type="match status" value="1"/>
</dbReference>
<evidence type="ECO:0000313" key="6">
    <source>
        <dbReference type="Proteomes" id="UP000837801"/>
    </source>
</evidence>
<dbReference type="Proteomes" id="UP000837801">
    <property type="component" value="Unassembled WGS sequence"/>
</dbReference>
<dbReference type="EMBL" id="CAKXYY010000040">
    <property type="protein sequence ID" value="CAH2355949.1"/>
    <property type="molecule type" value="Genomic_DNA"/>
</dbReference>
<dbReference type="SUPFAM" id="SSF143885">
    <property type="entry name" value="RGC domain-like"/>
    <property type="match status" value="1"/>
</dbReference>
<dbReference type="SUPFAM" id="SSF48350">
    <property type="entry name" value="GTPase activation domain, GAP"/>
    <property type="match status" value="1"/>
</dbReference>
<dbReference type="GO" id="GO:0005516">
    <property type="term" value="F:calmodulin binding"/>
    <property type="evidence" value="ECO:0007669"/>
    <property type="project" value="TreeGrafter"/>
</dbReference>
<keyword evidence="6" id="KW-1185">Reference proteome</keyword>
<feature type="region of interest" description="Disordered" evidence="2">
    <location>
        <begin position="323"/>
        <end position="345"/>
    </location>
</feature>
<dbReference type="PROSITE" id="PS50018">
    <property type="entry name" value="RAS_GTPASE_ACTIV_2"/>
    <property type="match status" value="1"/>
</dbReference>
<name>A0A9P0QW59_9ASCO</name>
<proteinExistence type="predicted"/>
<protein>
    <submittedName>
        <fullName evidence="5">Ras GTPase-activating-like protein Iqg1p</fullName>
    </submittedName>
</protein>
<dbReference type="GO" id="GO:0005096">
    <property type="term" value="F:GTPase activator activity"/>
    <property type="evidence" value="ECO:0007669"/>
    <property type="project" value="TreeGrafter"/>
</dbReference>
<dbReference type="GO" id="GO:0051015">
    <property type="term" value="F:actin filament binding"/>
    <property type="evidence" value="ECO:0007669"/>
    <property type="project" value="TreeGrafter"/>
</dbReference>
<dbReference type="PANTHER" id="PTHR14149:SF14">
    <property type="entry name" value="CALPONIN-HOMOLOGY (CH) DOMAIN-CONTAINING PROTEIN"/>
    <property type="match status" value="1"/>
</dbReference>
<feature type="compositionally biased region" description="Polar residues" evidence="2">
    <location>
        <begin position="25"/>
        <end position="35"/>
    </location>
</feature>
<dbReference type="InterPro" id="IPR036872">
    <property type="entry name" value="CH_dom_sf"/>
</dbReference>
<accession>A0A9P0QW59</accession>
<sequence>MKNNVALRYLESLDSVDSSPRYPLQPTSKYNSSPIKSRKSNGGDLDELESELNANISPLKGRGEGANTLSPIRFDSPSATISSFKRKNVDSSPSSGSADSNIDNGKPMWMRNLGSKTTTNANRLSPLKKEIGKPSDSNSIVQSPSASSTGYEYLCRIQALKNWLEIILQEEITQSPAELINYIRNGIHLAKLSNLILPNTRKVFTQDSKLQFKHTENINRFFQLLDYMNVPDLFRFELTDLYDAKNVPKVWFCIHALSYTIGKSDSTLPSVENLVGRCDFSEEDVKLAQRSLVGSGLPNFADVDNEGSSSYLDVVMSPVRPLPESPKRYQSPKYESPKFESPPRFQIERETVKEPEPQATPEPEQAISELDNPFIESRYVPEPIQQGPVSDSHANIIKLQALARGCNFRYSMFVDRIMLRSFDEELTHFVSIIRGNLSRSKTVHEHRTELLFFKKEIIHLQSSARKTLLKRKLVNLELYGKPLLELQSVIRAGSIRSKIRSQLFDLQEQKQSSIIPFQSILRTSLIHPRTMKLMEVNNDPFMLGKFVEFQTCCRSFIFKRFQITNSIKNSKTINTMIRFQSVIRQKFIKNQLKETRLKLYKSLTTVHELQSIGRGAIARTKLCNSVLITLIDEDYTFNELFAKVRGNRVRNEVYQKKQVIHHLSSPVFIPIQSIFRGILVRFSKEVQMEDLYQDIDSFIQLQSIIRGASSRNRIRTTYEYYHRNIDAVIKAQAIIKSKYAQAAYKGLLNMKSPPLSVIKKFAYLLTDNDIDYQEEMTLTELKDQIIDLAKNNEEIEQQIENLDIKLSLLDRNKISVDEFVKHKNKYKVSSRIGGIDEASVNDKTLEKSSRERLELYQKLFYLIQTNPQYLVRCSSAASEALGGNDTVANLVSCLYPLKDSSIDHHSREEYFLVKLTLAHMQADMNKSKAISDITKQPKTHWIEYFLKLNNYTFQRQNLKQIMGKITTDILDDDYIDFESNPSEIYRKFAEKRDGRLKEVPPPQVTIKDPEVSAKFVENLMSLREFTTESLDIISRAIHRIPLHVKIVCRQVYDLSKLNFPEKSEQQHLAVAGVVFAKHYLGIILSHPENFGLLHQGTGFSATTILRSRENLKHLNRCILQAFSLKPFNDNFLKPLNEHLTTCFDSTATTIRQIIDVGELDNAYDMNQYDDVVSHDRPQLTVKVHDMIKIAKLIKDNIGVAGPEQDDPLHILLDKIENLTESSTKDLIALAELGHVTLSLNPTTQEDSIQDSKSKILFSQAKRSLLYIIRIQDGPGLLELLISGISPKHEDAFKQIVSSEKSANSMADQSKRPYYKTSLGDLTQISYRDLKRMALEIILKLESEGKLTRKNSYQDLLNEIAIDIKTKHQQRLSRKQQMEIAFESQRKLSHKSSFLRKQLQDYNRHVEHILEQLQSKPKDKKKFLSILPVFSKQYFYQRELRKTNRLPKFGSYKYSSKKLLDQGIIKDYHSGKSLSSSSKLDFMFSCNEVGKFTIEAASGSVSIPGAVNMVTLDQLLNLQYEGMATLDLFDGMVSFDAQALMAFIFRKFYHADT</sequence>
<dbReference type="Pfam" id="PF00616">
    <property type="entry name" value="RasGAP"/>
    <property type="match status" value="1"/>
</dbReference>
<dbReference type="InterPro" id="IPR001936">
    <property type="entry name" value="RasGAP_dom"/>
</dbReference>
<gene>
    <name evidence="5" type="ORF">CLIB1423_40S00100</name>
</gene>